<dbReference type="InterPro" id="IPR051083">
    <property type="entry name" value="GrpII_Intron_Splice-Mob/Def"/>
</dbReference>
<organism evidence="1">
    <name type="scientific">Vecturithrix granuli</name>
    <dbReference type="NCBI Taxonomy" id="1499967"/>
    <lineage>
        <taxon>Bacteria</taxon>
        <taxon>Candidatus Moduliflexota</taxon>
        <taxon>Candidatus Vecturitrichia</taxon>
        <taxon>Candidatus Vecturitrichales</taxon>
        <taxon>Candidatus Vecturitrichaceae</taxon>
        <taxon>Candidatus Vecturithrix</taxon>
    </lineage>
</organism>
<name>A0A081C1Y2_VECG1</name>
<protein>
    <submittedName>
        <fullName evidence="1">RNA-directed DNA polymerase</fullName>
    </submittedName>
</protein>
<dbReference type="EMBL" id="DF820468">
    <property type="protein sequence ID" value="GAK58587.1"/>
    <property type="molecule type" value="Genomic_DNA"/>
</dbReference>
<dbReference type="PANTHER" id="PTHR34047:SF8">
    <property type="entry name" value="PROTEIN YKFC"/>
    <property type="match status" value="1"/>
</dbReference>
<keyword evidence="1" id="KW-0808">Transferase</keyword>
<dbReference type="AlphaFoldDB" id="A0A081C1Y2"/>
<dbReference type="STRING" id="1499967.U27_05561"/>
<proteinExistence type="predicted"/>
<dbReference type="Proteomes" id="UP000030661">
    <property type="component" value="Unassembled WGS sequence"/>
</dbReference>
<dbReference type="PANTHER" id="PTHR34047">
    <property type="entry name" value="NUCLEAR INTRON MATURASE 1, MITOCHONDRIAL-RELATED"/>
    <property type="match status" value="1"/>
</dbReference>
<dbReference type="SUPFAM" id="SSF56672">
    <property type="entry name" value="DNA/RNA polymerases"/>
    <property type="match status" value="1"/>
</dbReference>
<dbReference type="GO" id="GO:0003964">
    <property type="term" value="F:RNA-directed DNA polymerase activity"/>
    <property type="evidence" value="ECO:0007669"/>
    <property type="project" value="UniProtKB-KW"/>
</dbReference>
<gene>
    <name evidence="1" type="ORF">U27_05561</name>
</gene>
<evidence type="ECO:0000313" key="2">
    <source>
        <dbReference type="Proteomes" id="UP000030661"/>
    </source>
</evidence>
<evidence type="ECO:0000313" key="1">
    <source>
        <dbReference type="EMBL" id="GAK58587.1"/>
    </source>
</evidence>
<dbReference type="InterPro" id="IPR043502">
    <property type="entry name" value="DNA/RNA_pol_sf"/>
</dbReference>
<dbReference type="HOGENOM" id="CLU_013584_12_0_0"/>
<sequence>MAQKYLEIVRQKGERRKTLRKVYRNIRNGELFLMAYGKLYANKGAATKGTVKTDTVDGISLARIETIIGDLKNGMYKWKPARRTHIPKSDRKISPLGMPCWSDKLVQEVLKMVMEAYYEPMFRESSHVFRPNRGCHTALSTICKQWRGTK</sequence>
<keyword evidence="2" id="KW-1185">Reference proteome</keyword>
<accession>A0A081C1Y2</accession>
<reference evidence="1" key="1">
    <citation type="journal article" date="2015" name="PeerJ">
        <title>First genomic representation of candidate bacterial phylum KSB3 points to enhanced environmental sensing as a trigger of wastewater bulking.</title>
        <authorList>
            <person name="Sekiguchi Y."/>
            <person name="Ohashi A."/>
            <person name="Parks D.H."/>
            <person name="Yamauchi T."/>
            <person name="Tyson G.W."/>
            <person name="Hugenholtz P."/>
        </authorList>
    </citation>
    <scope>NUCLEOTIDE SEQUENCE [LARGE SCALE GENOMIC DNA]</scope>
</reference>
<keyword evidence="1" id="KW-0695">RNA-directed DNA polymerase</keyword>
<keyword evidence="1" id="KW-0548">Nucleotidyltransferase</keyword>